<keyword evidence="2 3" id="KW-0687">Ribonucleoprotein</keyword>
<dbReference type="PANTHER" id="PTHR12919">
    <property type="entry name" value="30S RIBOSOMAL PROTEIN S16"/>
    <property type="match status" value="1"/>
</dbReference>
<dbReference type="OrthoDB" id="9807878at2"/>
<accession>A0A554X533</accession>
<comment type="similarity">
    <text evidence="3">Belongs to the bacterial ribosomal protein bS16 family.</text>
</comment>
<keyword evidence="5" id="KW-1185">Reference proteome</keyword>
<proteinExistence type="inferred from homology"/>
<dbReference type="STRING" id="307486.GCA_000807215_00487"/>
<comment type="caution">
    <text evidence="4">The sequence shown here is derived from an EMBL/GenBank/DDBJ whole genome shotgun (WGS) entry which is preliminary data.</text>
</comment>
<reference evidence="4 5" key="1">
    <citation type="submission" date="2019-07" db="EMBL/GenBank/DDBJ databases">
        <title>Tepidimonas taiwanensis I1-1 draft genome.</title>
        <authorList>
            <person name="Da Costa M.S."/>
            <person name="Froufe H.J.C."/>
            <person name="Egas C."/>
            <person name="Albuquerque L."/>
        </authorList>
    </citation>
    <scope>NUCLEOTIDE SEQUENCE [LARGE SCALE GENOMIC DNA]</scope>
    <source>
        <strain evidence="4 5">I1-1</strain>
    </source>
</reference>
<dbReference type="InterPro" id="IPR023803">
    <property type="entry name" value="Ribosomal_bS16_dom_sf"/>
</dbReference>
<dbReference type="RefSeq" id="WP_043702866.1">
    <property type="nucleotide sequence ID" value="NZ_CP083911.1"/>
</dbReference>
<dbReference type="GO" id="GO:0003735">
    <property type="term" value="F:structural constituent of ribosome"/>
    <property type="evidence" value="ECO:0007669"/>
    <property type="project" value="InterPro"/>
</dbReference>
<dbReference type="PANTHER" id="PTHR12919:SF20">
    <property type="entry name" value="SMALL RIBOSOMAL SUBUNIT PROTEIN BS16M"/>
    <property type="match status" value="1"/>
</dbReference>
<dbReference type="InterPro" id="IPR000307">
    <property type="entry name" value="Ribosomal_bS16"/>
</dbReference>
<dbReference type="AlphaFoldDB" id="A0A554X533"/>
<dbReference type="Proteomes" id="UP000317763">
    <property type="component" value="Unassembled WGS sequence"/>
</dbReference>
<dbReference type="GO" id="GO:0006412">
    <property type="term" value="P:translation"/>
    <property type="evidence" value="ECO:0007669"/>
    <property type="project" value="UniProtKB-UniRule"/>
</dbReference>
<dbReference type="Pfam" id="PF00886">
    <property type="entry name" value="Ribosomal_S16"/>
    <property type="match status" value="1"/>
</dbReference>
<dbReference type="HAMAP" id="MF_00385">
    <property type="entry name" value="Ribosomal_bS16"/>
    <property type="match status" value="1"/>
</dbReference>
<evidence type="ECO:0000313" key="4">
    <source>
        <dbReference type="EMBL" id="TSE30937.1"/>
    </source>
</evidence>
<evidence type="ECO:0000256" key="1">
    <source>
        <dbReference type="ARBA" id="ARBA00022980"/>
    </source>
</evidence>
<protein>
    <recommendedName>
        <fullName evidence="3">Small ribosomal subunit protein bS16</fullName>
    </recommendedName>
</protein>
<name>A0A554X533_9BURK</name>
<dbReference type="GO" id="GO:0015935">
    <property type="term" value="C:small ribosomal subunit"/>
    <property type="evidence" value="ECO:0007669"/>
    <property type="project" value="TreeGrafter"/>
</dbReference>
<dbReference type="EMBL" id="VJOM01000018">
    <property type="protein sequence ID" value="TSE30937.1"/>
    <property type="molecule type" value="Genomic_DNA"/>
</dbReference>
<dbReference type="SUPFAM" id="SSF54565">
    <property type="entry name" value="Ribosomal protein S16"/>
    <property type="match status" value="1"/>
</dbReference>
<dbReference type="Gene3D" id="3.30.1320.10">
    <property type="match status" value="1"/>
</dbReference>
<gene>
    <name evidence="3 4" type="primary">rpsP</name>
    <name evidence="4" type="ORF">Ttaiw_01686</name>
</gene>
<evidence type="ECO:0000256" key="3">
    <source>
        <dbReference type="HAMAP-Rule" id="MF_00385"/>
    </source>
</evidence>
<evidence type="ECO:0000256" key="2">
    <source>
        <dbReference type="ARBA" id="ARBA00023274"/>
    </source>
</evidence>
<dbReference type="GO" id="GO:0005737">
    <property type="term" value="C:cytoplasm"/>
    <property type="evidence" value="ECO:0007669"/>
    <property type="project" value="UniProtKB-ARBA"/>
</dbReference>
<evidence type="ECO:0000313" key="5">
    <source>
        <dbReference type="Proteomes" id="UP000317763"/>
    </source>
</evidence>
<dbReference type="NCBIfam" id="TIGR00002">
    <property type="entry name" value="S16"/>
    <property type="match status" value="1"/>
</dbReference>
<keyword evidence="1 3" id="KW-0689">Ribosomal protein</keyword>
<organism evidence="4 5">
    <name type="scientific">Tepidimonas taiwanensis</name>
    <dbReference type="NCBI Taxonomy" id="307486"/>
    <lineage>
        <taxon>Bacteria</taxon>
        <taxon>Pseudomonadati</taxon>
        <taxon>Pseudomonadota</taxon>
        <taxon>Betaproteobacteria</taxon>
        <taxon>Burkholderiales</taxon>
        <taxon>Tepidimonas</taxon>
    </lineage>
</organism>
<sequence>MVVIRLARGGSKARPFYHIVVADKRCRRDGRFIERIGFYNPIARGNDVPLNIAQDRLAYWLGVGAQPSDTVQRLIKQAPKVAPTAEAAAA</sequence>